<dbReference type="GO" id="GO:0008720">
    <property type="term" value="F:D-lactate dehydrogenase (NAD+) activity"/>
    <property type="evidence" value="ECO:0007669"/>
    <property type="project" value="TreeGrafter"/>
</dbReference>
<dbReference type="PANTHER" id="PTHR43026:SF1">
    <property type="entry name" value="2-HYDROXYACID DEHYDROGENASE HOMOLOG 1-RELATED"/>
    <property type="match status" value="1"/>
</dbReference>
<dbReference type="InterPro" id="IPR058205">
    <property type="entry name" value="D-LDH-like"/>
</dbReference>
<protein>
    <submittedName>
        <fullName evidence="7">D-lactate dehydrogenase</fullName>
    </submittedName>
</protein>
<dbReference type="EMBL" id="SNYH01000007">
    <property type="protein sequence ID" value="TDQ21942.1"/>
    <property type="molecule type" value="Genomic_DNA"/>
</dbReference>
<name>A0A4R6TC77_9FLAO</name>
<dbReference type="InterPro" id="IPR036291">
    <property type="entry name" value="NAD(P)-bd_dom_sf"/>
</dbReference>
<feature type="domain" description="D-isomer specific 2-hydroxyacid dehydrogenase NAD-binding" evidence="6">
    <location>
        <begin position="110"/>
        <end position="297"/>
    </location>
</feature>
<evidence type="ECO:0000259" key="5">
    <source>
        <dbReference type="Pfam" id="PF00389"/>
    </source>
</evidence>
<proteinExistence type="inferred from homology"/>
<evidence type="ECO:0000256" key="1">
    <source>
        <dbReference type="ARBA" id="ARBA00005854"/>
    </source>
</evidence>
<dbReference type="Gene3D" id="3.40.50.720">
    <property type="entry name" value="NAD(P)-binding Rossmann-like Domain"/>
    <property type="match status" value="2"/>
</dbReference>
<dbReference type="AlphaFoldDB" id="A0A4R6TC77"/>
<dbReference type="InterPro" id="IPR006140">
    <property type="entry name" value="D-isomer_DH_NAD-bd"/>
</dbReference>
<dbReference type="PROSITE" id="PS00671">
    <property type="entry name" value="D_2_HYDROXYACID_DH_3"/>
    <property type="match status" value="1"/>
</dbReference>
<evidence type="ECO:0000256" key="2">
    <source>
        <dbReference type="ARBA" id="ARBA00023002"/>
    </source>
</evidence>
<keyword evidence="3" id="KW-0520">NAD</keyword>
<dbReference type="PROSITE" id="PS00065">
    <property type="entry name" value="D_2_HYDROXYACID_DH_1"/>
    <property type="match status" value="1"/>
</dbReference>
<dbReference type="PROSITE" id="PS00670">
    <property type="entry name" value="D_2_HYDROXYACID_DH_2"/>
    <property type="match status" value="1"/>
</dbReference>
<dbReference type="Pfam" id="PF00389">
    <property type="entry name" value="2-Hacid_dh"/>
    <property type="match status" value="1"/>
</dbReference>
<evidence type="ECO:0000256" key="3">
    <source>
        <dbReference type="ARBA" id="ARBA00023027"/>
    </source>
</evidence>
<dbReference type="InterPro" id="IPR029752">
    <property type="entry name" value="D-isomer_DH_CS1"/>
</dbReference>
<dbReference type="RefSeq" id="WP_133538016.1">
    <property type="nucleotide sequence ID" value="NZ_SNYH01000007.1"/>
</dbReference>
<keyword evidence="8" id="KW-1185">Reference proteome</keyword>
<feature type="domain" description="D-isomer specific 2-hydroxyacid dehydrogenase catalytic" evidence="5">
    <location>
        <begin position="3"/>
        <end position="327"/>
    </location>
</feature>
<gene>
    <name evidence="7" type="ORF">DFQ07_3039</name>
</gene>
<dbReference type="GO" id="GO:0051287">
    <property type="term" value="F:NAD binding"/>
    <property type="evidence" value="ECO:0007669"/>
    <property type="project" value="InterPro"/>
</dbReference>
<dbReference type="SUPFAM" id="SSF51735">
    <property type="entry name" value="NAD(P)-binding Rossmann-fold domains"/>
    <property type="match status" value="1"/>
</dbReference>
<accession>A0A4R6TC77</accession>
<dbReference type="OrthoDB" id="9777288at2"/>
<dbReference type="InterPro" id="IPR029753">
    <property type="entry name" value="D-isomer_DH_CS"/>
</dbReference>
<dbReference type="Pfam" id="PF02826">
    <property type="entry name" value="2-Hacid_dh_C"/>
    <property type="match status" value="1"/>
</dbReference>
<organism evidence="7 8">
    <name type="scientific">Tenacibaculum caenipelagi</name>
    <dbReference type="NCBI Taxonomy" id="1325435"/>
    <lineage>
        <taxon>Bacteria</taxon>
        <taxon>Pseudomonadati</taxon>
        <taxon>Bacteroidota</taxon>
        <taxon>Flavobacteriia</taxon>
        <taxon>Flavobacteriales</taxon>
        <taxon>Flavobacteriaceae</taxon>
        <taxon>Tenacibaculum</taxon>
    </lineage>
</organism>
<dbReference type="SUPFAM" id="SSF52283">
    <property type="entry name" value="Formate/glycerate dehydrogenase catalytic domain-like"/>
    <property type="match status" value="1"/>
</dbReference>
<sequence length="331" mass="36731">MKVLVYSSKKFEVPYLEKANKGKHELTFIKEALSLKTVMLSMGYDAISIFAADEADAVILEKLNDLNIKHITLRSAGYDNVDLKTASNLNIKVANVPAYSPYAIAEHATALLLALNRKLIESNKRINNFNFTQDNLIGFDLNNKTIGIVGTGKIGSVMCKIMHGFGCKLLGYDIKESKDLVNSYQLQYVPLKTLCKEADVISLHIPLTTETHHLINDSLIYEMKEGVIIINTARGAVINTEHIIAGLEKGKIGALGIDVYEKEKGVFFSNDSQKTLEDNLLVKLIAMPNVLITGHHAFLTKEAITNIAETTIYNLNCWQENKTTENELTNA</sequence>
<comment type="caution">
    <text evidence="7">The sequence shown here is derived from an EMBL/GenBank/DDBJ whole genome shotgun (WGS) entry which is preliminary data.</text>
</comment>
<dbReference type="CDD" id="cd12183">
    <property type="entry name" value="LDH_like_2"/>
    <property type="match status" value="1"/>
</dbReference>
<evidence type="ECO:0000313" key="7">
    <source>
        <dbReference type="EMBL" id="TDQ21942.1"/>
    </source>
</evidence>
<evidence type="ECO:0000256" key="4">
    <source>
        <dbReference type="RuleBase" id="RU003719"/>
    </source>
</evidence>
<evidence type="ECO:0000313" key="8">
    <source>
        <dbReference type="Proteomes" id="UP000295390"/>
    </source>
</evidence>
<keyword evidence="2 4" id="KW-0560">Oxidoreductase</keyword>
<dbReference type="Proteomes" id="UP000295390">
    <property type="component" value="Unassembled WGS sequence"/>
</dbReference>
<dbReference type="InterPro" id="IPR006139">
    <property type="entry name" value="D-isomer_2_OHA_DH_cat_dom"/>
</dbReference>
<evidence type="ECO:0000259" key="6">
    <source>
        <dbReference type="Pfam" id="PF02826"/>
    </source>
</evidence>
<comment type="similarity">
    <text evidence="1 4">Belongs to the D-isomer specific 2-hydroxyacid dehydrogenase family.</text>
</comment>
<reference evidence="7 8" key="1">
    <citation type="submission" date="2019-03" db="EMBL/GenBank/DDBJ databases">
        <title>Genomic Encyclopedia of Type Strains, Phase III (KMG-III): the genomes of soil and plant-associated and newly described type strains.</title>
        <authorList>
            <person name="Whitman W."/>
        </authorList>
    </citation>
    <scope>NUCLEOTIDE SEQUENCE [LARGE SCALE GENOMIC DNA]</scope>
    <source>
        <strain evidence="7 8">CECT 8283</strain>
    </source>
</reference>
<dbReference type="PANTHER" id="PTHR43026">
    <property type="entry name" value="2-HYDROXYACID DEHYDROGENASE HOMOLOG 1-RELATED"/>
    <property type="match status" value="1"/>
</dbReference>